<comment type="caution">
    <text evidence="5">The sequence shown here is derived from an EMBL/GenBank/DDBJ whole genome shotgun (WGS) entry which is preliminary data.</text>
</comment>
<evidence type="ECO:0000259" key="4">
    <source>
        <dbReference type="PROSITE" id="PS51153"/>
    </source>
</evidence>
<dbReference type="Gene3D" id="3.40.50.300">
    <property type="entry name" value="P-loop containing nucleotide triphosphate hydrolases"/>
    <property type="match status" value="1"/>
</dbReference>
<dbReference type="InterPro" id="IPR008808">
    <property type="entry name" value="Powdery_mildew-R_dom"/>
</dbReference>
<dbReference type="InterPro" id="IPR032675">
    <property type="entry name" value="LRR_dom_sf"/>
</dbReference>
<dbReference type="Pfam" id="PF00931">
    <property type="entry name" value="NB-ARC"/>
    <property type="match status" value="1"/>
</dbReference>
<dbReference type="PROSITE" id="PS51153">
    <property type="entry name" value="RPW8"/>
    <property type="match status" value="1"/>
</dbReference>
<keyword evidence="3" id="KW-0611">Plant defense</keyword>
<feature type="domain" description="RPW8" evidence="4">
    <location>
        <begin position="1"/>
        <end position="146"/>
    </location>
</feature>
<evidence type="ECO:0000256" key="3">
    <source>
        <dbReference type="ARBA" id="ARBA00022821"/>
    </source>
</evidence>
<accession>A0A978U8N6</accession>
<gene>
    <name evidence="5" type="ORF">FEM48_ZijujUnG0080700</name>
</gene>
<sequence length="820" mass="93965">MAEGFLIDKAFSLLFDEIKGIKDKNVRFKPILNKLSLRLKHMQSMIIEIQQLNRGLDVPESETSEFKSAMEKGAQLVRKCSQVRWYNICKKCKYTDELVELDETLRLLFQTLNVQLARDVKRNSQQIKENLPESSSDGSNQISTVVPFNLPPLPSLVVGLDGPLKELKETLLTNEASFLVVTAPGGCGKTVLALKFCHDSQVKEKFKNNIFFVSLSKSPPSLSLLVQQLYKLKGNGVPDIPNEETALDFLENLLTQQEPNSTLWVLDDIWPESEPLVEKLVLQIPPEHKILVTSRSELLRLGQSYHLNPLNDKDSMTLFRHLASLEDGKYQIPDHIVQKIVGYYKFFPLALEIVAGSLRRQPAEVWEGRLRKCLDGSSALGSESNILSSLQSNLHELKFIIKECFMDLGLFPEHQRIPAASLIDMWTELYELEEDGDALLLLYNLTTRNLANLFVTRKDVTEVDDYYSEHFVTQHDLLRELAIYESSHEPQVNGERCEEPVEQRKRLILDLKGDEHPKWCKEHKKRSVSLACFQRKENMKEPFSAHLLSISTDENFSSNWLDMQLPEAKVLVLNFRTKDYALPKFVKNMKKLRVLIVTNYSFFPAELRKFKYLRSLKDLKRIRLERISILSLSKTRVPLKKLRKLSLFMCSIGKAFSKRSISRLLPNLREMNVNFCDDLVELPASIFNIIHLKKLSITHCTKLAAIPEEIGKLVNLEELRLTCCVSLLALPDSIKNLSKLASLDISDCISIRNLPEEIGELSSLRKFNMKNCSRLKDLPPSVSGLKQLTDLKCDEEIKERWEDYLPSITNIVRLAKDDPT</sequence>
<evidence type="ECO:0000313" key="6">
    <source>
        <dbReference type="Proteomes" id="UP000813462"/>
    </source>
</evidence>
<dbReference type="AlphaFoldDB" id="A0A978U8N6"/>
<dbReference type="Gene3D" id="1.10.8.430">
    <property type="entry name" value="Helical domain of apoptotic protease-activating factors"/>
    <property type="match status" value="1"/>
</dbReference>
<evidence type="ECO:0000313" key="5">
    <source>
        <dbReference type="EMBL" id="KAH7510831.1"/>
    </source>
</evidence>
<dbReference type="PANTHER" id="PTHR36766:SF3">
    <property type="entry name" value="RPW8 DOMAIN-CONTAINING PROTEIN"/>
    <property type="match status" value="1"/>
</dbReference>
<dbReference type="SUPFAM" id="SSF52540">
    <property type="entry name" value="P-loop containing nucleoside triphosphate hydrolases"/>
    <property type="match status" value="1"/>
</dbReference>
<name>A0A978U8N6_ZIZJJ</name>
<evidence type="ECO:0000256" key="2">
    <source>
        <dbReference type="ARBA" id="ARBA00022737"/>
    </source>
</evidence>
<proteinExistence type="inferred from homology"/>
<dbReference type="Proteomes" id="UP000813462">
    <property type="component" value="Unassembled WGS sequence"/>
</dbReference>
<dbReference type="SUPFAM" id="SSF52058">
    <property type="entry name" value="L domain-like"/>
    <property type="match status" value="1"/>
</dbReference>
<dbReference type="Gene3D" id="1.10.10.10">
    <property type="entry name" value="Winged helix-like DNA-binding domain superfamily/Winged helix DNA-binding domain"/>
    <property type="match status" value="1"/>
</dbReference>
<dbReference type="InterPro" id="IPR036388">
    <property type="entry name" value="WH-like_DNA-bd_sf"/>
</dbReference>
<dbReference type="InterPro" id="IPR027417">
    <property type="entry name" value="P-loop_NTPase"/>
</dbReference>
<dbReference type="Pfam" id="PF05659">
    <property type="entry name" value="RPW8"/>
    <property type="match status" value="1"/>
</dbReference>
<dbReference type="PANTHER" id="PTHR36766">
    <property type="entry name" value="PLANT BROAD-SPECTRUM MILDEW RESISTANCE PROTEIN RPW8"/>
    <property type="match status" value="1"/>
</dbReference>
<dbReference type="EMBL" id="JAEACU010000314">
    <property type="protein sequence ID" value="KAH7510831.1"/>
    <property type="molecule type" value="Genomic_DNA"/>
</dbReference>
<dbReference type="Gene3D" id="3.80.10.10">
    <property type="entry name" value="Ribonuclease Inhibitor"/>
    <property type="match status" value="1"/>
</dbReference>
<keyword evidence="2" id="KW-0677">Repeat</keyword>
<reference evidence="5" key="1">
    <citation type="journal article" date="2021" name="Front. Plant Sci.">
        <title>Chromosome-Scale Genome Assembly for Chinese Sour Jujube and Insights Into Its Genome Evolution and Domestication Signature.</title>
        <authorList>
            <person name="Shen L.-Y."/>
            <person name="Luo H."/>
            <person name="Wang X.-L."/>
            <person name="Wang X.-M."/>
            <person name="Qiu X.-J."/>
            <person name="Liu H."/>
            <person name="Zhou S.-S."/>
            <person name="Jia K.-H."/>
            <person name="Nie S."/>
            <person name="Bao Y.-T."/>
            <person name="Zhang R.-G."/>
            <person name="Yun Q.-Z."/>
            <person name="Chai Y.-H."/>
            <person name="Lu J.-Y."/>
            <person name="Li Y."/>
            <person name="Zhao S.-W."/>
            <person name="Mao J.-F."/>
            <person name="Jia S.-G."/>
            <person name="Mao Y.-M."/>
        </authorList>
    </citation>
    <scope>NUCLEOTIDE SEQUENCE</scope>
    <source>
        <strain evidence="5">AT0</strain>
        <tissue evidence="5">Leaf</tissue>
    </source>
</reference>
<dbReference type="InterPro" id="IPR042197">
    <property type="entry name" value="Apaf_helical"/>
</dbReference>
<protein>
    <recommendedName>
        <fullName evidence="4">RPW8 domain-containing protein</fullName>
    </recommendedName>
</protein>
<comment type="similarity">
    <text evidence="1">Belongs to the disease resistance NB-LRR family.</text>
</comment>
<dbReference type="PRINTS" id="PR00364">
    <property type="entry name" value="DISEASERSIST"/>
</dbReference>
<organism evidence="5 6">
    <name type="scientific">Ziziphus jujuba var. spinosa</name>
    <dbReference type="NCBI Taxonomy" id="714518"/>
    <lineage>
        <taxon>Eukaryota</taxon>
        <taxon>Viridiplantae</taxon>
        <taxon>Streptophyta</taxon>
        <taxon>Embryophyta</taxon>
        <taxon>Tracheophyta</taxon>
        <taxon>Spermatophyta</taxon>
        <taxon>Magnoliopsida</taxon>
        <taxon>eudicotyledons</taxon>
        <taxon>Gunneridae</taxon>
        <taxon>Pentapetalae</taxon>
        <taxon>rosids</taxon>
        <taxon>fabids</taxon>
        <taxon>Rosales</taxon>
        <taxon>Rhamnaceae</taxon>
        <taxon>Paliureae</taxon>
        <taxon>Ziziphus</taxon>
    </lineage>
</organism>
<dbReference type="GO" id="GO:0043531">
    <property type="term" value="F:ADP binding"/>
    <property type="evidence" value="ECO:0007669"/>
    <property type="project" value="InterPro"/>
</dbReference>
<dbReference type="GO" id="GO:0006952">
    <property type="term" value="P:defense response"/>
    <property type="evidence" value="ECO:0007669"/>
    <property type="project" value="UniProtKB-KW"/>
</dbReference>
<dbReference type="InterPro" id="IPR002182">
    <property type="entry name" value="NB-ARC"/>
</dbReference>
<evidence type="ECO:0000256" key="1">
    <source>
        <dbReference type="ARBA" id="ARBA00008894"/>
    </source>
</evidence>